<organism evidence="2 3">
    <name type="scientific">Leishmania donovani</name>
    <dbReference type="NCBI Taxonomy" id="5661"/>
    <lineage>
        <taxon>Eukaryota</taxon>
        <taxon>Discoba</taxon>
        <taxon>Euglenozoa</taxon>
        <taxon>Kinetoplastea</taxon>
        <taxon>Metakinetoplastina</taxon>
        <taxon>Trypanosomatida</taxon>
        <taxon>Trypanosomatidae</taxon>
        <taxon>Leishmaniinae</taxon>
        <taxon>Leishmania</taxon>
    </lineage>
</organism>
<reference evidence="3" key="1">
    <citation type="submission" date="2019-02" db="EMBL/GenBank/DDBJ databases">
        <title>FDA dAtabase for Regulatory Grade micrObial Sequences (FDA-ARGOS): Supporting development and validation of Infectious Disease Dx tests.</title>
        <authorList>
            <person name="Duncan R."/>
            <person name="Fisher C."/>
            <person name="Tallon L."/>
            <person name="Sadzewicz L."/>
            <person name="Sengamalay N."/>
            <person name="Ott S."/>
            <person name="Godinez A."/>
            <person name="Nagaraj S."/>
            <person name="Vavikolanu K."/>
            <person name="Vyas G."/>
            <person name="Nadendla S."/>
            <person name="Aluvathingal J."/>
            <person name="Sichtig H."/>
        </authorList>
    </citation>
    <scope>NUCLEOTIDE SEQUENCE [LARGE SCALE GENOMIC DNA]</scope>
    <source>
        <strain evidence="3">FDAARGOS_360</strain>
    </source>
</reference>
<comment type="caution">
    <text evidence="2">The sequence shown here is derived from an EMBL/GenBank/DDBJ whole genome shotgun (WGS) entry which is preliminary data.</text>
</comment>
<gene>
    <name evidence="2" type="ORF">CGC20_14065</name>
</gene>
<dbReference type="EMBL" id="RHLD01000052">
    <property type="protein sequence ID" value="TPP51067.1"/>
    <property type="molecule type" value="Genomic_DNA"/>
</dbReference>
<sequence>MVPASCSLCWPGYWMSSTSSCCSFPMTAWTLERIERQSCRPRRSRMEAPRGNGGGLTAARPLPHTGVLVVEPVSARMWCASCGFPCVPFAGPALSLPCPSCMRVRHAVHRDSCRGGCGTSSRSADGTRRLYACVSVCRRPLRPSSLFFRERPPRPRPSLAYAAVARASLFSCVIRGCRRTLSRSLMLVSLSGSAMLAVLSSAQREVRGVRVCVPLLSLSAPPLSCASVCWWRRLTEATAQARAAKHTRKHTYTLTHIYPYPRWQGAAAEGGQQNMRWSGAEAGLSCSLLWRLARVRLRVRPLCRCVSSPLSCAICVDGFVADAPTESSGLRRGKSPRRMLRHTGP</sequence>
<protein>
    <submittedName>
        <fullName evidence="2">Amastin surface glycofamily protein</fullName>
    </submittedName>
</protein>
<evidence type="ECO:0000256" key="1">
    <source>
        <dbReference type="SAM" id="MobiDB-lite"/>
    </source>
</evidence>
<proteinExistence type="predicted"/>
<name>A0A504Y0Y8_LEIDO</name>
<evidence type="ECO:0000313" key="3">
    <source>
        <dbReference type="Proteomes" id="UP000318821"/>
    </source>
</evidence>
<feature type="compositionally biased region" description="Basic residues" evidence="1">
    <location>
        <begin position="331"/>
        <end position="345"/>
    </location>
</feature>
<evidence type="ECO:0000313" key="2">
    <source>
        <dbReference type="EMBL" id="TPP51067.1"/>
    </source>
</evidence>
<dbReference type="Proteomes" id="UP000318821">
    <property type="component" value="Unassembled WGS sequence"/>
</dbReference>
<dbReference type="AlphaFoldDB" id="A0A504Y0Y8"/>
<feature type="region of interest" description="Disordered" evidence="1">
    <location>
        <begin position="326"/>
        <end position="345"/>
    </location>
</feature>
<accession>A0A504Y0Y8</accession>